<organism evidence="2 3">
    <name type="scientific">Actinoplanes ianthinogenes</name>
    <dbReference type="NCBI Taxonomy" id="122358"/>
    <lineage>
        <taxon>Bacteria</taxon>
        <taxon>Bacillati</taxon>
        <taxon>Actinomycetota</taxon>
        <taxon>Actinomycetes</taxon>
        <taxon>Micromonosporales</taxon>
        <taxon>Micromonosporaceae</taxon>
        <taxon>Actinoplanes</taxon>
    </lineage>
</organism>
<name>A0ABM7LQ50_9ACTN</name>
<dbReference type="PANTHER" id="PTHR35908">
    <property type="entry name" value="HYPOTHETICAL FUSION PROTEIN"/>
    <property type="match status" value="1"/>
</dbReference>
<feature type="domain" description="Glyoxalase-like" evidence="1">
    <location>
        <begin position="8"/>
        <end position="136"/>
    </location>
</feature>
<protein>
    <submittedName>
        <fullName evidence="2">Glyoxalase</fullName>
    </submittedName>
</protein>
<dbReference type="Proteomes" id="UP000676967">
    <property type="component" value="Chromosome"/>
</dbReference>
<gene>
    <name evidence="2" type="ORF">Aiant_20000</name>
</gene>
<dbReference type="EMBL" id="AP023356">
    <property type="protein sequence ID" value="BCJ41343.1"/>
    <property type="molecule type" value="Genomic_DNA"/>
</dbReference>
<dbReference type="RefSeq" id="WP_189336603.1">
    <property type="nucleotide sequence ID" value="NZ_AP023356.1"/>
</dbReference>
<dbReference type="SUPFAM" id="SSF54593">
    <property type="entry name" value="Glyoxalase/Bleomycin resistance protein/Dihydroxybiphenyl dioxygenase"/>
    <property type="match status" value="1"/>
</dbReference>
<accession>A0ABM7LQ50</accession>
<keyword evidence="3" id="KW-1185">Reference proteome</keyword>
<dbReference type="Pfam" id="PF18029">
    <property type="entry name" value="Glyoxalase_6"/>
    <property type="match status" value="1"/>
</dbReference>
<dbReference type="PANTHER" id="PTHR35908:SF1">
    <property type="entry name" value="CONSERVED PROTEIN"/>
    <property type="match status" value="1"/>
</dbReference>
<dbReference type="InterPro" id="IPR041581">
    <property type="entry name" value="Glyoxalase_6"/>
</dbReference>
<evidence type="ECO:0000313" key="2">
    <source>
        <dbReference type="EMBL" id="BCJ41343.1"/>
    </source>
</evidence>
<dbReference type="Gene3D" id="3.10.180.10">
    <property type="entry name" value="2,3-Dihydroxybiphenyl 1,2-Dioxygenase, domain 1"/>
    <property type="match status" value="1"/>
</dbReference>
<reference evidence="2 3" key="1">
    <citation type="submission" date="2020-08" db="EMBL/GenBank/DDBJ databases">
        <title>Whole genome shotgun sequence of Actinoplanes ianthinogenes NBRC 13996.</title>
        <authorList>
            <person name="Komaki H."/>
            <person name="Tamura T."/>
        </authorList>
    </citation>
    <scope>NUCLEOTIDE SEQUENCE [LARGE SCALE GENOMIC DNA]</scope>
    <source>
        <strain evidence="2 3">NBRC 13996</strain>
    </source>
</reference>
<sequence length="139" mass="15672">MSFPRLQSIVLDAPDARELAEFYRHLLGLRYRPGDEPPAPGQDDVNGRDWLVLEGADGGVRLAFQQEPKLKPTTWPDQEIPQQIHLDTTVPSVEELNRQHERALSLGATLRFDRSDDPEEPLRVYADPAGHTFCVFVAS</sequence>
<evidence type="ECO:0000313" key="3">
    <source>
        <dbReference type="Proteomes" id="UP000676967"/>
    </source>
</evidence>
<evidence type="ECO:0000259" key="1">
    <source>
        <dbReference type="Pfam" id="PF18029"/>
    </source>
</evidence>
<proteinExistence type="predicted"/>
<dbReference type="InterPro" id="IPR029068">
    <property type="entry name" value="Glyas_Bleomycin-R_OHBP_Dase"/>
</dbReference>